<accession>A0ABQ9IH77</accession>
<protein>
    <submittedName>
        <fullName evidence="1">Uncharacterized protein</fullName>
    </submittedName>
</protein>
<gene>
    <name evidence="1" type="ORF">PR048_001335</name>
</gene>
<reference evidence="1 2" key="1">
    <citation type="submission" date="2023-02" db="EMBL/GenBank/DDBJ databases">
        <title>LHISI_Scaffold_Assembly.</title>
        <authorList>
            <person name="Stuart O.P."/>
            <person name="Cleave R."/>
            <person name="Magrath M.J.L."/>
            <person name="Mikheyev A.S."/>
        </authorList>
    </citation>
    <scope>NUCLEOTIDE SEQUENCE [LARGE SCALE GENOMIC DNA]</scope>
    <source>
        <strain evidence="1">Daus_M_001</strain>
        <tissue evidence="1">Leg muscle</tissue>
    </source>
</reference>
<evidence type="ECO:0000313" key="1">
    <source>
        <dbReference type="EMBL" id="KAJ8895994.1"/>
    </source>
</evidence>
<dbReference type="Proteomes" id="UP001159363">
    <property type="component" value="Chromosome 1"/>
</dbReference>
<comment type="caution">
    <text evidence="1">The sequence shown here is derived from an EMBL/GenBank/DDBJ whole genome shotgun (WGS) entry which is preliminary data.</text>
</comment>
<organism evidence="1 2">
    <name type="scientific">Dryococelus australis</name>
    <dbReference type="NCBI Taxonomy" id="614101"/>
    <lineage>
        <taxon>Eukaryota</taxon>
        <taxon>Metazoa</taxon>
        <taxon>Ecdysozoa</taxon>
        <taxon>Arthropoda</taxon>
        <taxon>Hexapoda</taxon>
        <taxon>Insecta</taxon>
        <taxon>Pterygota</taxon>
        <taxon>Neoptera</taxon>
        <taxon>Polyneoptera</taxon>
        <taxon>Phasmatodea</taxon>
        <taxon>Verophasmatodea</taxon>
        <taxon>Anareolatae</taxon>
        <taxon>Phasmatidae</taxon>
        <taxon>Eurycanthinae</taxon>
        <taxon>Dryococelus</taxon>
    </lineage>
</organism>
<sequence length="145" mass="16774">MNFSLKQTYSEFMQEYYLHDHMEPVIDDTVSTPNQFYLPHHASSIGLSLSDLLLVGLTIQQDLFSIMALAMTANIAMVHRQIVIVPTQADLQRISWHDDLNSEIQIYKFKTVTYGTFLALRTLYQLASVEEHDFSKAAMILRREF</sequence>
<dbReference type="EMBL" id="JARBHB010000001">
    <property type="protein sequence ID" value="KAJ8895994.1"/>
    <property type="molecule type" value="Genomic_DNA"/>
</dbReference>
<keyword evidence="2" id="KW-1185">Reference proteome</keyword>
<proteinExistence type="predicted"/>
<evidence type="ECO:0000313" key="2">
    <source>
        <dbReference type="Proteomes" id="UP001159363"/>
    </source>
</evidence>
<name>A0ABQ9IH77_9NEOP</name>